<evidence type="ECO:0000313" key="2">
    <source>
        <dbReference type="EMBL" id="AQP53388.1"/>
    </source>
</evidence>
<dbReference type="Gene3D" id="1.10.357.10">
    <property type="entry name" value="Tetracycline Repressor, domain 2"/>
    <property type="match status" value="1"/>
</dbReference>
<organism evidence="2 3">
    <name type="scientific">Vagococcus penaei</name>
    <dbReference type="NCBI Taxonomy" id="633807"/>
    <lineage>
        <taxon>Bacteria</taxon>
        <taxon>Bacillati</taxon>
        <taxon>Bacillota</taxon>
        <taxon>Bacilli</taxon>
        <taxon>Lactobacillales</taxon>
        <taxon>Enterococcaceae</taxon>
        <taxon>Vagococcus</taxon>
    </lineage>
</organism>
<dbReference type="STRING" id="633807.BW732_03475"/>
<dbReference type="PANTHER" id="PTHR43479:SF11">
    <property type="entry name" value="ACREF_ENVCD OPERON REPRESSOR-RELATED"/>
    <property type="match status" value="1"/>
</dbReference>
<dbReference type="KEGG" id="vpi:BW732_03475"/>
<dbReference type="OrthoDB" id="9814200at2"/>
<name>A0A1Q2D4S6_9ENTE</name>
<proteinExistence type="predicted"/>
<dbReference type="AlphaFoldDB" id="A0A1Q2D4S6"/>
<keyword evidence="3" id="KW-1185">Reference proteome</keyword>
<dbReference type="GO" id="GO:0003677">
    <property type="term" value="F:DNA binding"/>
    <property type="evidence" value="ECO:0007669"/>
    <property type="project" value="UniProtKB-UniRule"/>
</dbReference>
<dbReference type="EMBL" id="CP019609">
    <property type="protein sequence ID" value="AQP53388.1"/>
    <property type="molecule type" value="Genomic_DNA"/>
</dbReference>
<evidence type="ECO:0000256" key="1">
    <source>
        <dbReference type="ARBA" id="ARBA00023125"/>
    </source>
</evidence>
<sequence>MFRSVIKVTHRYDAESTRAEIIRVAMDLFLTKGYDKTTIKDIVSQLEGLSKGAVYHHFKSKEAIVDEVIRLMLPKYESMQEISENQKLSGLEKMRNLLLLGMFEEGRDQSAKKIAPLMDNQTLLLKHLKQTQLIFTPYIERFIIEGNKDGSLTVEYPREMAELALFILNTWYMPSFYSHLAEHLVEKIKATQLVLRQMGMDILSDAIFQQIMAKLISQEQVNNEKKEE</sequence>
<protein>
    <submittedName>
        <fullName evidence="2">Uncharacterized protein</fullName>
    </submittedName>
</protein>
<dbReference type="InterPro" id="IPR009057">
    <property type="entry name" value="Homeodomain-like_sf"/>
</dbReference>
<keyword evidence="1" id="KW-0238">DNA-binding</keyword>
<dbReference type="InterPro" id="IPR001647">
    <property type="entry name" value="HTH_TetR"/>
</dbReference>
<dbReference type="Pfam" id="PF00440">
    <property type="entry name" value="TetR_N"/>
    <property type="match status" value="1"/>
</dbReference>
<gene>
    <name evidence="2" type="ORF">BW732_03475</name>
</gene>
<dbReference type="Proteomes" id="UP000188246">
    <property type="component" value="Chromosome"/>
</dbReference>
<accession>A0A1Q2D4S6</accession>
<dbReference type="SUPFAM" id="SSF46689">
    <property type="entry name" value="Homeodomain-like"/>
    <property type="match status" value="1"/>
</dbReference>
<evidence type="ECO:0000313" key="3">
    <source>
        <dbReference type="Proteomes" id="UP000188246"/>
    </source>
</evidence>
<dbReference type="PROSITE" id="PS50977">
    <property type="entry name" value="HTH_TETR_2"/>
    <property type="match status" value="1"/>
</dbReference>
<dbReference type="PANTHER" id="PTHR43479">
    <property type="entry name" value="ACREF/ENVCD OPERON REPRESSOR-RELATED"/>
    <property type="match status" value="1"/>
</dbReference>
<dbReference type="InterPro" id="IPR050624">
    <property type="entry name" value="HTH-type_Tx_Regulator"/>
</dbReference>
<reference evidence="2 3" key="1">
    <citation type="journal article" date="2010" name="Int. J. Syst. Evol. Microbiol.">
        <title>Vagococcus penaei sp. nov., isolated from spoilage microbiota of cooked shrimp (Penaeus vannamei).</title>
        <authorList>
            <person name="Jaffres E."/>
            <person name="Prevost H."/>
            <person name="Rossero A."/>
            <person name="Joffraud J.J."/>
            <person name="Dousset X."/>
        </authorList>
    </citation>
    <scope>NUCLEOTIDE SEQUENCE [LARGE SCALE GENOMIC DNA]</scope>
    <source>
        <strain evidence="2 3">CD276</strain>
    </source>
</reference>